<accession>A0A6J3LSV7</accession>
<dbReference type="AlphaFoldDB" id="A0A6J3LSV7"/>
<gene>
    <name evidence="4" type="ORF">K489DRAFT_404637</name>
</gene>
<keyword evidence="3" id="KW-1185">Reference proteome</keyword>
<protein>
    <recommendedName>
        <fullName evidence="2">Histone deacetylase complex subunit SAP30 Sin3 binding domain-containing protein</fullName>
    </recommendedName>
</protein>
<dbReference type="OrthoDB" id="510958at2759"/>
<proteinExistence type="predicted"/>
<dbReference type="Pfam" id="PF13867">
    <property type="entry name" value="SAP30_Sin3_bdg"/>
    <property type="match status" value="1"/>
</dbReference>
<evidence type="ECO:0000313" key="3">
    <source>
        <dbReference type="Proteomes" id="UP000504637"/>
    </source>
</evidence>
<dbReference type="Gene3D" id="6.10.160.20">
    <property type="match status" value="1"/>
</dbReference>
<feature type="compositionally biased region" description="Low complexity" evidence="1">
    <location>
        <begin position="19"/>
        <end position="44"/>
    </location>
</feature>
<organism evidence="4">
    <name type="scientific">Dissoconium aciculare CBS 342.82</name>
    <dbReference type="NCBI Taxonomy" id="1314786"/>
    <lineage>
        <taxon>Eukaryota</taxon>
        <taxon>Fungi</taxon>
        <taxon>Dikarya</taxon>
        <taxon>Ascomycota</taxon>
        <taxon>Pezizomycotina</taxon>
        <taxon>Dothideomycetes</taxon>
        <taxon>Dothideomycetidae</taxon>
        <taxon>Mycosphaerellales</taxon>
        <taxon>Dissoconiaceae</taxon>
        <taxon>Dissoconium</taxon>
    </lineage>
</organism>
<dbReference type="RefSeq" id="XP_033455916.1">
    <property type="nucleotide sequence ID" value="XM_033607126.1"/>
</dbReference>
<evidence type="ECO:0000259" key="2">
    <source>
        <dbReference type="Pfam" id="PF13867"/>
    </source>
</evidence>
<evidence type="ECO:0000313" key="4">
    <source>
        <dbReference type="RefSeq" id="XP_033455916.1"/>
    </source>
</evidence>
<feature type="region of interest" description="Disordered" evidence="1">
    <location>
        <begin position="1"/>
        <end position="65"/>
    </location>
</feature>
<dbReference type="InterPro" id="IPR025718">
    <property type="entry name" value="SAP30_Sin3-bd"/>
</dbReference>
<evidence type="ECO:0000256" key="1">
    <source>
        <dbReference type="SAM" id="MobiDB-lite"/>
    </source>
</evidence>
<reference evidence="4" key="3">
    <citation type="submission" date="2025-08" db="UniProtKB">
        <authorList>
            <consortium name="RefSeq"/>
        </authorList>
    </citation>
    <scope>IDENTIFICATION</scope>
    <source>
        <strain evidence="4">CBS 342.82</strain>
    </source>
</reference>
<sequence length="182" mass="19235">MPPAKARPPAATDDSRAENNSTAKSSTTQTKKAKNAAAAQAQATLQNGGSLDSKDNTNGTNGVGATGAAALAQEAGMSWSSAPLSLLDTYRTAHNLSSPSAFTSPRRQALLTNPGIGRHSPTMARQKDKRRVPKDQLALAVRKHFNSAAVNEIDVVVEVIYRVKNQDKAFRMRSAPSGVKKP</sequence>
<reference evidence="4" key="1">
    <citation type="submission" date="2020-01" db="EMBL/GenBank/DDBJ databases">
        <authorList>
            <consortium name="DOE Joint Genome Institute"/>
            <person name="Haridas S."/>
            <person name="Albert R."/>
            <person name="Binder M."/>
            <person name="Bloem J."/>
            <person name="Labutti K."/>
            <person name="Salamov A."/>
            <person name="Andreopoulos B."/>
            <person name="Baker S.E."/>
            <person name="Barry K."/>
            <person name="Bills G."/>
            <person name="Bluhm B.H."/>
            <person name="Cannon C."/>
            <person name="Castanera R."/>
            <person name="Culley D.E."/>
            <person name="Daum C."/>
            <person name="Ezra D."/>
            <person name="Gonzalez J.B."/>
            <person name="Henrissat B."/>
            <person name="Kuo A."/>
            <person name="Liang C."/>
            <person name="Lipzen A."/>
            <person name="Lutzoni F."/>
            <person name="Magnuson J."/>
            <person name="Mondo S."/>
            <person name="Nolan M."/>
            <person name="Ohm R."/>
            <person name="Pangilinan J."/>
            <person name="Park H.-J."/>
            <person name="Ramirez L."/>
            <person name="Alfaro M."/>
            <person name="Sun H."/>
            <person name="Tritt A."/>
            <person name="Yoshinaga Y."/>
            <person name="Zwiers L.-H."/>
            <person name="Turgeon B.G."/>
            <person name="Goodwin S.B."/>
            <person name="Spatafora J.W."/>
            <person name="Crous P.W."/>
            <person name="Grigoriev I.V."/>
        </authorList>
    </citation>
    <scope>NUCLEOTIDE SEQUENCE</scope>
    <source>
        <strain evidence="4">CBS 342.82</strain>
    </source>
</reference>
<dbReference type="InterPro" id="IPR038291">
    <property type="entry name" value="SAP30_C_sf"/>
</dbReference>
<name>A0A6J3LSV7_9PEZI</name>
<dbReference type="GeneID" id="54364926"/>
<feature type="region of interest" description="Disordered" evidence="1">
    <location>
        <begin position="111"/>
        <end position="132"/>
    </location>
</feature>
<feature type="domain" description="Histone deacetylase complex subunit SAP30 Sin3 binding" evidence="2">
    <location>
        <begin position="133"/>
        <end position="164"/>
    </location>
</feature>
<reference evidence="4" key="2">
    <citation type="submission" date="2020-04" db="EMBL/GenBank/DDBJ databases">
        <authorList>
            <consortium name="NCBI Genome Project"/>
        </authorList>
    </citation>
    <scope>NUCLEOTIDE SEQUENCE</scope>
    <source>
        <strain evidence="4">CBS 342.82</strain>
    </source>
</reference>
<dbReference type="Proteomes" id="UP000504637">
    <property type="component" value="Unplaced"/>
</dbReference>